<dbReference type="Pfam" id="PF01370">
    <property type="entry name" value="Epimerase"/>
    <property type="match status" value="1"/>
</dbReference>
<dbReference type="EMBL" id="JAMZEK010000001">
    <property type="protein sequence ID" value="MCP1373431.1"/>
    <property type="molecule type" value="Genomic_DNA"/>
</dbReference>
<evidence type="ECO:0000313" key="3">
    <source>
        <dbReference type="Proteomes" id="UP001204615"/>
    </source>
</evidence>
<dbReference type="RefSeq" id="WP_253565200.1">
    <property type="nucleotide sequence ID" value="NZ_JAMZEK010000001.1"/>
</dbReference>
<accession>A0ABT1F7V5</accession>
<dbReference type="Gene3D" id="3.40.50.720">
    <property type="entry name" value="NAD(P)-binding Rossmann-like Domain"/>
    <property type="match status" value="1"/>
</dbReference>
<evidence type="ECO:0000259" key="1">
    <source>
        <dbReference type="Pfam" id="PF01370"/>
    </source>
</evidence>
<dbReference type="SUPFAM" id="SSF51735">
    <property type="entry name" value="NAD(P)-binding Rossmann-fold domains"/>
    <property type="match status" value="1"/>
</dbReference>
<organism evidence="2 3">
    <name type="scientific">Dyella lutea</name>
    <dbReference type="NCBI Taxonomy" id="2950441"/>
    <lineage>
        <taxon>Bacteria</taxon>
        <taxon>Pseudomonadati</taxon>
        <taxon>Pseudomonadota</taxon>
        <taxon>Gammaproteobacteria</taxon>
        <taxon>Lysobacterales</taxon>
        <taxon>Rhodanobacteraceae</taxon>
        <taxon>Dyella</taxon>
    </lineage>
</organism>
<keyword evidence="3" id="KW-1185">Reference proteome</keyword>
<reference evidence="2 3" key="1">
    <citation type="submission" date="2022-06" db="EMBL/GenBank/DDBJ databases">
        <title>Dyella sp. Sa strain:Sa Genome sequencing.</title>
        <authorList>
            <person name="Park S."/>
        </authorList>
    </citation>
    <scope>NUCLEOTIDE SEQUENCE [LARGE SCALE GENOMIC DNA]</scope>
    <source>
        <strain evidence="2 3">Sa</strain>
    </source>
</reference>
<dbReference type="InterPro" id="IPR036291">
    <property type="entry name" value="NAD(P)-bd_dom_sf"/>
</dbReference>
<dbReference type="InterPro" id="IPR001509">
    <property type="entry name" value="Epimerase_deHydtase"/>
</dbReference>
<comment type="caution">
    <text evidence="2">The sequence shown here is derived from an EMBL/GenBank/DDBJ whole genome shotgun (WGS) entry which is preliminary data.</text>
</comment>
<dbReference type="Proteomes" id="UP001204615">
    <property type="component" value="Unassembled WGS sequence"/>
</dbReference>
<dbReference type="PANTHER" id="PTHR43245">
    <property type="entry name" value="BIFUNCTIONAL POLYMYXIN RESISTANCE PROTEIN ARNA"/>
    <property type="match status" value="1"/>
</dbReference>
<protein>
    <submittedName>
        <fullName evidence="2">NAD-dependent epimerase/dehydratase family protein</fullName>
    </submittedName>
</protein>
<dbReference type="InterPro" id="IPR050177">
    <property type="entry name" value="Lipid_A_modif_metabolic_enz"/>
</dbReference>
<name>A0ABT1F7V5_9GAMM</name>
<sequence>MPDAILILGAGGFIGRSLTQTLAKRGVPVIAVSHSGGDTSHALIETVAGDFREPEQFEPLLRRSRAVVHLATTSTPGTSAARPLQEIETNLHFTAALLQALHRHPQVGLLYMSSGGSLYADTTTEPSSESARLQPRSYHGAAKLAAETFISAWSHQVGGGATILRPSNVYGPGQPERQGFGVIPAAFGTLLRGDVMHIWGDGSARRDYIYIDDLVELCALALTSPTTAGVRTFNACSGTSISLNELLSAIESVTGKTLQRTYDQGRAVDASCIAMDPGLAAQVFGWHHRTSLEAGLRQTWEQFRRAAK</sequence>
<proteinExistence type="predicted"/>
<feature type="domain" description="NAD-dependent epimerase/dehydratase" evidence="1">
    <location>
        <begin position="5"/>
        <end position="234"/>
    </location>
</feature>
<dbReference type="PANTHER" id="PTHR43245:SF13">
    <property type="entry name" value="UDP-D-APIOSE_UDP-D-XYLOSE SYNTHASE 2"/>
    <property type="match status" value="1"/>
</dbReference>
<evidence type="ECO:0000313" key="2">
    <source>
        <dbReference type="EMBL" id="MCP1373431.1"/>
    </source>
</evidence>
<gene>
    <name evidence="2" type="ORF">NC595_05090</name>
</gene>